<gene>
    <name evidence="1" type="ORF">ADUPG1_004010</name>
</gene>
<proteinExistence type="predicted"/>
<evidence type="ECO:0000313" key="2">
    <source>
        <dbReference type="Proteomes" id="UP001057375"/>
    </source>
</evidence>
<comment type="caution">
    <text evidence="1">The sequence shown here is derived from an EMBL/GenBank/DDBJ whole genome shotgun (WGS) entry which is preliminary data.</text>
</comment>
<dbReference type="EMBL" id="BQXS01005697">
    <property type="protein sequence ID" value="GKT13972.1"/>
    <property type="molecule type" value="Genomic_DNA"/>
</dbReference>
<evidence type="ECO:0000313" key="1">
    <source>
        <dbReference type="EMBL" id="GKT13972.1"/>
    </source>
</evidence>
<name>A0ABQ5JRV5_9EUKA</name>
<organism evidence="1 2">
    <name type="scientific">Aduncisulcus paluster</name>
    <dbReference type="NCBI Taxonomy" id="2918883"/>
    <lineage>
        <taxon>Eukaryota</taxon>
        <taxon>Metamonada</taxon>
        <taxon>Carpediemonas-like organisms</taxon>
        <taxon>Aduncisulcus</taxon>
    </lineage>
</organism>
<reference evidence="1" key="1">
    <citation type="submission" date="2022-03" db="EMBL/GenBank/DDBJ databases">
        <title>Draft genome sequence of Aduncisulcus paluster, a free-living microaerophilic Fornicata.</title>
        <authorList>
            <person name="Yuyama I."/>
            <person name="Kume K."/>
            <person name="Tamura T."/>
            <person name="Inagaki Y."/>
            <person name="Hashimoto T."/>
        </authorList>
    </citation>
    <scope>NUCLEOTIDE SEQUENCE</scope>
    <source>
        <strain evidence="1">NY0171</strain>
    </source>
</reference>
<accession>A0ABQ5JRV5</accession>
<protein>
    <submittedName>
        <fullName evidence="1">Uncharacterized protein</fullName>
    </submittedName>
</protein>
<dbReference type="Proteomes" id="UP001057375">
    <property type="component" value="Unassembled WGS sequence"/>
</dbReference>
<keyword evidence="2" id="KW-1185">Reference proteome</keyword>
<sequence>MARKTYLQNAREAKRRGYIPVDREKITMPVFPSLETIREHYSDLVRRSGRVQNFHGDPRIVIYSCDNEHDEALLLALGKVASRCARAINAGGCPKYGLSFAEWGVWLKTNEIPIPEPVFARKVLNWFPDGLQCSLLKRWYYKCPGCGQLVHRGDYCICRATPRERLLKTLELSKKIF</sequence>